<evidence type="ECO:0000259" key="1">
    <source>
        <dbReference type="Pfam" id="PF04734"/>
    </source>
</evidence>
<reference evidence="2" key="1">
    <citation type="submission" date="2018-05" db="EMBL/GenBank/DDBJ databases">
        <authorList>
            <person name="Lanie J.A."/>
            <person name="Ng W.-L."/>
            <person name="Kazmierczak K.M."/>
            <person name="Andrzejewski T.M."/>
            <person name="Davidsen T.M."/>
            <person name="Wayne K.J."/>
            <person name="Tettelin H."/>
            <person name="Glass J.I."/>
            <person name="Rusch D."/>
            <person name="Podicherti R."/>
            <person name="Tsui H.-C.T."/>
            <person name="Winkler M.E."/>
        </authorList>
    </citation>
    <scope>NUCLEOTIDE SEQUENCE</scope>
</reference>
<feature type="domain" description="Neutral/alkaline non-lysosomal ceramidase N-terminal" evidence="1">
    <location>
        <begin position="6"/>
        <end position="144"/>
    </location>
</feature>
<evidence type="ECO:0000313" key="2">
    <source>
        <dbReference type="EMBL" id="SVB52503.1"/>
    </source>
</evidence>
<dbReference type="AlphaFoldDB" id="A0A382ERA3"/>
<protein>
    <recommendedName>
        <fullName evidence="1">Neutral/alkaline non-lysosomal ceramidase N-terminal domain-containing protein</fullName>
    </recommendedName>
</protein>
<dbReference type="EMBL" id="UINC01045578">
    <property type="protein sequence ID" value="SVB52503.1"/>
    <property type="molecule type" value="Genomic_DNA"/>
</dbReference>
<feature type="non-terminal residue" evidence="2">
    <location>
        <position position="148"/>
    </location>
</feature>
<dbReference type="Pfam" id="PF04734">
    <property type="entry name" value="Ceramidase_alk"/>
    <property type="match status" value="1"/>
</dbReference>
<name>A0A382ERA3_9ZZZZ</name>
<accession>A0A382ERA3</accession>
<proteinExistence type="predicted"/>
<dbReference type="InterPro" id="IPR031329">
    <property type="entry name" value="NEUT/ALK_ceramidase_N"/>
</dbReference>
<gene>
    <name evidence="2" type="ORF">METZ01_LOCUS205357</name>
</gene>
<sequence length="148" mass="16284">MPQLHFGTGRTVITPPLGIELCGYGPYRERKGEEIVQDLHCTALALSDGAETYVWISNDLIWVDRTLVDATLRLVRKRHHLDPSKVVITNTHTHSGPATMRTVAWGEWDDAYTQTLPALFGEAVGQAVKELAPGRIGFGQAPIPKLSV</sequence>
<organism evidence="2">
    <name type="scientific">marine metagenome</name>
    <dbReference type="NCBI Taxonomy" id="408172"/>
    <lineage>
        <taxon>unclassified sequences</taxon>
        <taxon>metagenomes</taxon>
        <taxon>ecological metagenomes</taxon>
    </lineage>
</organism>